<evidence type="ECO:0000256" key="5">
    <source>
        <dbReference type="SAM" id="Phobius"/>
    </source>
</evidence>
<gene>
    <name evidence="7" type="ORF">CXB51_000538</name>
</gene>
<protein>
    <recommendedName>
        <fullName evidence="6">Glycosyltransferase 61 catalytic domain-containing protein</fullName>
    </recommendedName>
</protein>
<dbReference type="GO" id="GO:0000139">
    <property type="term" value="C:Golgi membrane"/>
    <property type="evidence" value="ECO:0007669"/>
    <property type="project" value="UniProtKB-SubCell"/>
</dbReference>
<organism evidence="7 8">
    <name type="scientific">Gossypium anomalum</name>
    <dbReference type="NCBI Taxonomy" id="47600"/>
    <lineage>
        <taxon>Eukaryota</taxon>
        <taxon>Viridiplantae</taxon>
        <taxon>Streptophyta</taxon>
        <taxon>Embryophyta</taxon>
        <taxon>Tracheophyta</taxon>
        <taxon>Spermatophyta</taxon>
        <taxon>Magnoliopsida</taxon>
        <taxon>eudicotyledons</taxon>
        <taxon>Gunneridae</taxon>
        <taxon>Pentapetalae</taxon>
        <taxon>rosids</taxon>
        <taxon>malvids</taxon>
        <taxon>Malvales</taxon>
        <taxon>Malvaceae</taxon>
        <taxon>Malvoideae</taxon>
        <taxon>Gossypium</taxon>
    </lineage>
</organism>
<dbReference type="Pfam" id="PF04577">
    <property type="entry name" value="Glyco_transf_61"/>
    <property type="match status" value="1"/>
</dbReference>
<evidence type="ECO:0000259" key="6">
    <source>
        <dbReference type="Pfam" id="PF04577"/>
    </source>
</evidence>
<evidence type="ECO:0000313" key="7">
    <source>
        <dbReference type="EMBL" id="KAG8502809.1"/>
    </source>
</evidence>
<dbReference type="AlphaFoldDB" id="A0A8J6DBH6"/>
<dbReference type="GO" id="GO:0016763">
    <property type="term" value="F:pentosyltransferase activity"/>
    <property type="evidence" value="ECO:0007669"/>
    <property type="project" value="UniProtKB-ARBA"/>
</dbReference>
<keyword evidence="2" id="KW-0328">Glycosyltransferase</keyword>
<accession>A0A8J6DBH6</accession>
<keyword evidence="5" id="KW-0812">Transmembrane</keyword>
<comment type="subcellular location">
    <subcellularLocation>
        <location evidence="1">Golgi apparatus membrane</location>
        <topology evidence="1">Single-pass type II membrane protein</topology>
    </subcellularLocation>
</comment>
<name>A0A8J6DBH6_9ROSI</name>
<feature type="transmembrane region" description="Helical" evidence="5">
    <location>
        <begin position="281"/>
        <end position="301"/>
    </location>
</feature>
<feature type="transmembrane region" description="Helical" evidence="5">
    <location>
        <begin position="7"/>
        <end position="27"/>
    </location>
</feature>
<dbReference type="InterPro" id="IPR049625">
    <property type="entry name" value="Glyco_transf_61_cat"/>
</dbReference>
<dbReference type="Proteomes" id="UP000701853">
    <property type="component" value="Chromosome 1"/>
</dbReference>
<evidence type="ECO:0000256" key="3">
    <source>
        <dbReference type="ARBA" id="ARBA00022679"/>
    </source>
</evidence>
<evidence type="ECO:0000256" key="4">
    <source>
        <dbReference type="ARBA" id="ARBA00023180"/>
    </source>
</evidence>
<dbReference type="EMBL" id="JAHUZN010000001">
    <property type="protein sequence ID" value="KAG8502809.1"/>
    <property type="molecule type" value="Genomic_DNA"/>
</dbReference>
<keyword evidence="4" id="KW-0325">Glycoprotein</keyword>
<dbReference type="InterPro" id="IPR007657">
    <property type="entry name" value="Glycosyltransferase_61"/>
</dbReference>
<feature type="domain" description="Glycosyltransferase 61 catalytic" evidence="6">
    <location>
        <begin position="415"/>
        <end position="507"/>
    </location>
</feature>
<dbReference type="PANTHER" id="PTHR48437">
    <property type="entry name" value="INITIATOR BINDING DOMAIN-CONTAINING PROTEIN"/>
    <property type="match status" value="1"/>
</dbReference>
<evidence type="ECO:0000313" key="8">
    <source>
        <dbReference type="Proteomes" id="UP000701853"/>
    </source>
</evidence>
<keyword evidence="3" id="KW-0808">Transferase</keyword>
<keyword evidence="5" id="KW-1133">Transmembrane helix</keyword>
<dbReference type="OrthoDB" id="529273at2759"/>
<reference evidence="7 8" key="1">
    <citation type="journal article" date="2021" name="bioRxiv">
        <title>The Gossypium anomalum genome as a resource for cotton improvement and evolutionary analysis of hybrid incompatibility.</title>
        <authorList>
            <person name="Grover C.E."/>
            <person name="Yuan D."/>
            <person name="Arick M.A."/>
            <person name="Miller E.R."/>
            <person name="Hu G."/>
            <person name="Peterson D.G."/>
            <person name="Wendel J.F."/>
            <person name="Udall J.A."/>
        </authorList>
    </citation>
    <scope>NUCLEOTIDE SEQUENCE [LARGE SCALE GENOMIC DNA]</scope>
    <source>
        <strain evidence="7">JFW-Udall</strain>
        <tissue evidence="7">Leaf</tissue>
    </source>
</reference>
<evidence type="ECO:0000256" key="2">
    <source>
        <dbReference type="ARBA" id="ARBA00022676"/>
    </source>
</evidence>
<evidence type="ECO:0000256" key="1">
    <source>
        <dbReference type="ARBA" id="ARBA00004323"/>
    </source>
</evidence>
<sequence length="558" mass="63374">MNKKHATLFKILLALFALNSITLYLYFSSSHHHHDNRRDTTAEGFPAIIPHRGPHLSKPWPIIPSYLPWSLTSNVPSKSCEAYFGNGFTKSADVLPAKAAVRSGSSLFRCHYSGTLRSSICEGGKIRMDPGKIKMSRGGEKLEDVIGRTEDEEMPEFEDGAFEVEAEGRGSRSKTKKLVGEEFLNEFLPVGNVMKHTMRELVRSIVVVGETDFTCQEWVEEPTLLITRFEYANLFHTVTDWYSAYVSSRVTGLPNRPHLVFVDGHCEVRFLLMSYFFTLEYYHSFVTMLPASFNVILSFLVRMEWRSGYSRNREECLTQLEETWKALFSSLRYAKNFSGPVCFRHAVLSPLGYETALFKGLSEDIDCQGASAHDLWQSPDDKKTARLSEFGEMIRDAFGFPVNRHHSDKAVSGHYNILFVRREDYLAHPRHRGKVESRLSNEQEVFDSLQKWASDHQECKVNLVNGLFAHMSMKEQVRAIQDASVIIGAHGAGLTHIVSATPNTVILEIISSFFRRPHFQLIAQWKGLEYHAINLDGSYANPGVVIDRLNKIMRSLGC</sequence>
<comment type="caution">
    <text evidence="7">The sequence shown here is derived from an EMBL/GenBank/DDBJ whole genome shotgun (WGS) entry which is preliminary data.</text>
</comment>
<proteinExistence type="predicted"/>
<keyword evidence="5" id="KW-0472">Membrane</keyword>
<keyword evidence="8" id="KW-1185">Reference proteome</keyword>
<dbReference type="PANTHER" id="PTHR48437:SF1">
    <property type="entry name" value="INITIATOR BINDING DOMAIN-CONTAINING PROTEIN"/>
    <property type="match status" value="1"/>
</dbReference>